<proteinExistence type="predicted"/>
<dbReference type="Proteomes" id="UP000001396">
    <property type="component" value="Unassembled WGS sequence"/>
</dbReference>
<name>D3BPX5_HETP5</name>
<dbReference type="GeneID" id="31365491"/>
<dbReference type="InParanoid" id="D3BPX5"/>
<evidence type="ECO:0000313" key="2">
    <source>
        <dbReference type="Proteomes" id="UP000001396"/>
    </source>
</evidence>
<protein>
    <submittedName>
        <fullName evidence="1">Uncharacterized protein</fullName>
    </submittedName>
</protein>
<gene>
    <name evidence="1" type="ORF">PPL_10019</name>
</gene>
<organism evidence="1 2">
    <name type="scientific">Heterostelium pallidum (strain ATCC 26659 / Pp 5 / PN500)</name>
    <name type="common">Cellular slime mold</name>
    <name type="synonym">Polysphondylium pallidum</name>
    <dbReference type="NCBI Taxonomy" id="670386"/>
    <lineage>
        <taxon>Eukaryota</taxon>
        <taxon>Amoebozoa</taxon>
        <taxon>Evosea</taxon>
        <taxon>Eumycetozoa</taxon>
        <taxon>Dictyostelia</taxon>
        <taxon>Acytosteliales</taxon>
        <taxon>Acytosteliaceae</taxon>
        <taxon>Heterostelium</taxon>
    </lineage>
</organism>
<dbReference type="Gene3D" id="3.80.10.10">
    <property type="entry name" value="Ribonuclease Inhibitor"/>
    <property type="match status" value="1"/>
</dbReference>
<comment type="caution">
    <text evidence="1">The sequence shown here is derived from an EMBL/GenBank/DDBJ whole genome shotgun (WGS) entry which is preliminary data.</text>
</comment>
<dbReference type="InterPro" id="IPR032675">
    <property type="entry name" value="LRR_dom_sf"/>
</dbReference>
<dbReference type="RefSeq" id="XP_020428391.1">
    <property type="nucleotide sequence ID" value="XM_020580806.1"/>
</dbReference>
<dbReference type="SUPFAM" id="SSF52047">
    <property type="entry name" value="RNI-like"/>
    <property type="match status" value="1"/>
</dbReference>
<accession>D3BPX5</accession>
<evidence type="ECO:0000313" key="1">
    <source>
        <dbReference type="EMBL" id="EFA76258.1"/>
    </source>
</evidence>
<dbReference type="EMBL" id="ADBJ01000047">
    <property type="protein sequence ID" value="EFA76258.1"/>
    <property type="molecule type" value="Genomic_DNA"/>
</dbReference>
<dbReference type="AlphaFoldDB" id="D3BPX5"/>
<sequence>MQRDLPRFLQLKIVRYLLYDDPDRSRDDCSEYTYFRRWMFKIAFVCKEWFAMVRDTVDGLHAIELWRYDDADRIIGDWISGVPSSKYSIIQTVRALSISEDTNSTYSMEAILFGYEEEGNEDKDDKDTEQNEEPRVSPLRHITLYADQEDAEYYTDLAMDALQLPKYRLINSVTLRGMYTSEDNVSSIFMNGIRKLENIKKINVLVNTEVEETCRNTWRLASLCTHLTSITIDTKYGLEIEYLPGFFSQPLLEHLDISDHEVDLWNKIEDGRKSIPTDLYNLISGNKSIKSLSLVFHSPESPQYVEMLFDALSQNKCITDLSLDYSLFYTSTIRTNILSQTLKSLKLQTIDNRNQYTS</sequence>
<keyword evidence="2" id="KW-1185">Reference proteome</keyword>
<reference evidence="1 2" key="1">
    <citation type="journal article" date="2011" name="Genome Res.">
        <title>Phylogeny-wide analysis of social amoeba genomes highlights ancient origins for complex intercellular communication.</title>
        <authorList>
            <person name="Heidel A.J."/>
            <person name="Lawal H.M."/>
            <person name="Felder M."/>
            <person name="Schilde C."/>
            <person name="Helps N.R."/>
            <person name="Tunggal B."/>
            <person name="Rivero F."/>
            <person name="John U."/>
            <person name="Schleicher M."/>
            <person name="Eichinger L."/>
            <person name="Platzer M."/>
            <person name="Noegel A.A."/>
            <person name="Schaap P."/>
            <person name="Gloeckner G."/>
        </authorList>
    </citation>
    <scope>NUCLEOTIDE SEQUENCE [LARGE SCALE GENOMIC DNA]</scope>
    <source>
        <strain evidence="2">ATCC 26659 / Pp 5 / PN500</strain>
    </source>
</reference>